<dbReference type="VEuPathDB" id="TriTrypDB:TcIL3000.11.13690"/>
<proteinExistence type="predicted"/>
<dbReference type="InterPro" id="IPR011333">
    <property type="entry name" value="SKP1/BTB/POZ_sf"/>
</dbReference>
<reference evidence="1" key="1">
    <citation type="journal article" date="2012" name="Proc. Natl. Acad. Sci. U.S.A.">
        <title>Antigenic diversity is generated by distinct evolutionary mechanisms in African trypanosome species.</title>
        <authorList>
            <person name="Jackson A.P."/>
            <person name="Berry A."/>
            <person name="Aslett M."/>
            <person name="Allison H.C."/>
            <person name="Burton P."/>
            <person name="Vavrova-Anderson J."/>
            <person name="Brown R."/>
            <person name="Browne H."/>
            <person name="Corton N."/>
            <person name="Hauser H."/>
            <person name="Gamble J."/>
            <person name="Gilderthorp R."/>
            <person name="Marcello L."/>
            <person name="McQuillan J."/>
            <person name="Otto T.D."/>
            <person name="Quail M.A."/>
            <person name="Sanders M.J."/>
            <person name="van Tonder A."/>
            <person name="Ginger M.L."/>
            <person name="Field M.C."/>
            <person name="Barry J.D."/>
            <person name="Hertz-Fowler C."/>
            <person name="Berriman M."/>
        </authorList>
    </citation>
    <scope>NUCLEOTIDE SEQUENCE</scope>
    <source>
        <strain evidence="1">IL3000</strain>
    </source>
</reference>
<dbReference type="SUPFAM" id="SSF81382">
    <property type="entry name" value="Skp1 dimerisation domain-like"/>
    <property type="match status" value="1"/>
</dbReference>
<dbReference type="InterPro" id="IPR036296">
    <property type="entry name" value="SKP1-like_dim_sf"/>
</dbReference>
<evidence type="ECO:0000313" key="1">
    <source>
        <dbReference type="EMBL" id="CCC95863.1"/>
    </source>
</evidence>
<dbReference type="GO" id="GO:0006511">
    <property type="term" value="P:ubiquitin-dependent protein catabolic process"/>
    <property type="evidence" value="ECO:0007669"/>
    <property type="project" value="InterPro"/>
</dbReference>
<dbReference type="Gene3D" id="3.30.710.10">
    <property type="entry name" value="Potassium Channel Kv1.1, Chain A"/>
    <property type="match status" value="1"/>
</dbReference>
<dbReference type="AlphaFoldDB" id="G0V2J1"/>
<organism evidence="1">
    <name type="scientific">Trypanosoma congolense (strain IL3000)</name>
    <dbReference type="NCBI Taxonomy" id="1068625"/>
    <lineage>
        <taxon>Eukaryota</taxon>
        <taxon>Discoba</taxon>
        <taxon>Euglenozoa</taxon>
        <taxon>Kinetoplastea</taxon>
        <taxon>Metakinetoplastina</taxon>
        <taxon>Trypanosomatida</taxon>
        <taxon>Trypanosomatidae</taxon>
        <taxon>Trypanosoma</taxon>
        <taxon>Nannomonas</taxon>
    </lineage>
</organism>
<protein>
    <submittedName>
        <fullName evidence="1">Uncharacterized protein TCIL3000_11_13690</fullName>
    </submittedName>
</protein>
<sequence length="179" mass="20195">MVTCDVTLVSSDQTHVTIPSVAAWQHIELLRCLVALDEGGCEEMPPIELGFASEVVQAIAAYLQQTNRIAVDVPKPLTVPLEQLVPAWEMEFVRNAERCELLLPLFECTCYLRITGLRNLLAAYVAQRVDEIAKEAPSIMEGAAKVRAYLQLENEWTAEEMEHLEEEMRYAKQVDPMAY</sequence>
<dbReference type="EMBL" id="HE575324">
    <property type="protein sequence ID" value="CCC95863.1"/>
    <property type="molecule type" value="Genomic_DNA"/>
</dbReference>
<accession>G0V2J1</accession>
<name>G0V2J1_TRYCI</name>
<gene>
    <name evidence="1" type="ORF">TCIL3000_11_13690</name>
</gene>